<proteinExistence type="predicted"/>
<evidence type="ECO:0000313" key="4">
    <source>
        <dbReference type="Proteomes" id="UP000531231"/>
    </source>
</evidence>
<sequence length="332" mass="35460">MVNKLFSFSASATVAAMLISFLPQAVLAQEAPSRAETASGNAAFMKKSDIMTPATGAGLTMRNPKADAAEAAKDVSKVVKEAISRSQKFVYHFTKPENGSGETIVLLHGSGGNETSLVPFAQEVWPRATLLGIRGRVLQEGRTRWYARITPVKFDQKDVRNEADAFVSFLTKLSEDDQIDLSRTTFVGYSNGANLLAATMILHPDLVKKAVLMRSMPVLDQTPAANLSKAKVLVVTGADDKMYAPFAPALSDLLRTSGAKVDARVVKAGHMIGAKDVSLVTAWLSGQGPDGAPAMSQAVTAKVKDKTDKLKALPEAQEPATQSEQALEQSKK</sequence>
<feature type="signal peptide" evidence="2">
    <location>
        <begin position="1"/>
        <end position="28"/>
    </location>
</feature>
<dbReference type="Proteomes" id="UP000531231">
    <property type="component" value="Unassembled WGS sequence"/>
</dbReference>
<dbReference type="EMBL" id="JACHIL010000005">
    <property type="protein sequence ID" value="MBB5092249.1"/>
    <property type="molecule type" value="Genomic_DNA"/>
</dbReference>
<feature type="compositionally biased region" description="Polar residues" evidence="1">
    <location>
        <begin position="319"/>
        <end position="332"/>
    </location>
</feature>
<evidence type="ECO:0000256" key="1">
    <source>
        <dbReference type="SAM" id="MobiDB-lite"/>
    </source>
</evidence>
<dbReference type="InterPro" id="IPR029058">
    <property type="entry name" value="AB_hydrolase_fold"/>
</dbReference>
<gene>
    <name evidence="3" type="ORF">HNQ68_002803</name>
</gene>
<feature type="chain" id="PRO_5031518728" evidence="2">
    <location>
        <begin position="29"/>
        <end position="332"/>
    </location>
</feature>
<accession>A0A7W8EQC6</accession>
<dbReference type="Gene3D" id="3.40.50.1820">
    <property type="entry name" value="alpha/beta hydrolase"/>
    <property type="match status" value="1"/>
</dbReference>
<organism evidence="3 4">
    <name type="scientific">Pseudochrobactrum saccharolyticum</name>
    <dbReference type="NCBI Taxonomy" id="354352"/>
    <lineage>
        <taxon>Bacteria</taxon>
        <taxon>Pseudomonadati</taxon>
        <taxon>Pseudomonadota</taxon>
        <taxon>Alphaproteobacteria</taxon>
        <taxon>Hyphomicrobiales</taxon>
        <taxon>Brucellaceae</taxon>
        <taxon>Pseudochrobactrum</taxon>
    </lineage>
</organism>
<protein>
    <submittedName>
        <fullName evidence="3">Phospholipase/carboxylesterase</fullName>
    </submittedName>
</protein>
<feature type="region of interest" description="Disordered" evidence="1">
    <location>
        <begin position="313"/>
        <end position="332"/>
    </location>
</feature>
<keyword evidence="4" id="KW-1185">Reference proteome</keyword>
<reference evidence="3 4" key="1">
    <citation type="submission" date="2020-08" db="EMBL/GenBank/DDBJ databases">
        <title>Genomic Encyclopedia of Type Strains, Phase IV (KMG-IV): sequencing the most valuable type-strain genomes for metagenomic binning, comparative biology and taxonomic classification.</title>
        <authorList>
            <person name="Goeker M."/>
        </authorList>
    </citation>
    <scope>NUCLEOTIDE SEQUENCE [LARGE SCALE GENOMIC DNA]</scope>
    <source>
        <strain evidence="3 4">DSM 25620</strain>
    </source>
</reference>
<evidence type="ECO:0000256" key="2">
    <source>
        <dbReference type="SAM" id="SignalP"/>
    </source>
</evidence>
<dbReference type="SUPFAM" id="SSF53474">
    <property type="entry name" value="alpha/beta-Hydrolases"/>
    <property type="match status" value="1"/>
</dbReference>
<name>A0A7W8EQC6_9HYPH</name>
<evidence type="ECO:0000313" key="3">
    <source>
        <dbReference type="EMBL" id="MBB5092249.1"/>
    </source>
</evidence>
<keyword evidence="2" id="KW-0732">Signal</keyword>
<comment type="caution">
    <text evidence="3">The sequence shown here is derived from an EMBL/GenBank/DDBJ whole genome shotgun (WGS) entry which is preliminary data.</text>
</comment>
<dbReference type="AlphaFoldDB" id="A0A7W8EQC6"/>